<dbReference type="EMBL" id="CP036525">
    <property type="protein sequence ID" value="QDT05713.1"/>
    <property type="molecule type" value="Genomic_DNA"/>
</dbReference>
<name>A0A517NF04_9BACT</name>
<dbReference type="AlphaFoldDB" id="A0A517NF04"/>
<accession>A0A517NF04</accession>
<dbReference type="Pfam" id="PF13442">
    <property type="entry name" value="Cytochrome_CBB3"/>
    <property type="match status" value="1"/>
</dbReference>
<dbReference type="OrthoDB" id="9779283at2"/>
<reference evidence="6 7" key="1">
    <citation type="submission" date="2019-02" db="EMBL/GenBank/DDBJ databases">
        <title>Deep-cultivation of Planctomycetes and their phenomic and genomic characterization uncovers novel biology.</title>
        <authorList>
            <person name="Wiegand S."/>
            <person name="Jogler M."/>
            <person name="Boedeker C."/>
            <person name="Pinto D."/>
            <person name="Vollmers J."/>
            <person name="Rivas-Marin E."/>
            <person name="Kohn T."/>
            <person name="Peeters S.H."/>
            <person name="Heuer A."/>
            <person name="Rast P."/>
            <person name="Oberbeckmann S."/>
            <person name="Bunk B."/>
            <person name="Jeske O."/>
            <person name="Meyerdierks A."/>
            <person name="Storesund J.E."/>
            <person name="Kallscheuer N."/>
            <person name="Luecker S."/>
            <person name="Lage O.M."/>
            <person name="Pohl T."/>
            <person name="Merkel B.J."/>
            <person name="Hornburger P."/>
            <person name="Mueller R.-W."/>
            <person name="Bruemmer F."/>
            <person name="Labrenz M."/>
            <person name="Spormann A.M."/>
            <person name="Op den Camp H."/>
            <person name="Overmann J."/>
            <person name="Amann R."/>
            <person name="Jetten M.S.M."/>
            <person name="Mascher T."/>
            <person name="Medema M.H."/>
            <person name="Devos D.P."/>
            <person name="Kaster A.-K."/>
            <person name="Ovreas L."/>
            <person name="Rohde M."/>
            <person name="Galperin M.Y."/>
            <person name="Jogler C."/>
        </authorList>
    </citation>
    <scope>NUCLEOTIDE SEQUENCE [LARGE SCALE GENOMIC DNA]</scope>
    <source>
        <strain evidence="6 7">K22_7</strain>
    </source>
</reference>
<dbReference type="PANTHER" id="PTHR35008">
    <property type="entry name" value="BLL4482 PROTEIN-RELATED"/>
    <property type="match status" value="1"/>
</dbReference>
<keyword evidence="7" id="KW-1185">Reference proteome</keyword>
<gene>
    <name evidence="6" type="ORF">K227x_41160</name>
</gene>
<evidence type="ECO:0000259" key="5">
    <source>
        <dbReference type="PROSITE" id="PS51007"/>
    </source>
</evidence>
<evidence type="ECO:0000256" key="4">
    <source>
        <dbReference type="PROSITE-ProRule" id="PRU00433"/>
    </source>
</evidence>
<dbReference type="PROSITE" id="PS51007">
    <property type="entry name" value="CYTC"/>
    <property type="match status" value="1"/>
</dbReference>
<dbReference type="SUPFAM" id="SSF46626">
    <property type="entry name" value="Cytochrome c"/>
    <property type="match status" value="2"/>
</dbReference>
<dbReference type="GO" id="GO:0020037">
    <property type="term" value="F:heme binding"/>
    <property type="evidence" value="ECO:0007669"/>
    <property type="project" value="InterPro"/>
</dbReference>
<organism evidence="6 7">
    <name type="scientific">Rubripirellula lacrimiformis</name>
    <dbReference type="NCBI Taxonomy" id="1930273"/>
    <lineage>
        <taxon>Bacteria</taxon>
        <taxon>Pseudomonadati</taxon>
        <taxon>Planctomycetota</taxon>
        <taxon>Planctomycetia</taxon>
        <taxon>Pirellulales</taxon>
        <taxon>Pirellulaceae</taxon>
        <taxon>Rubripirellula</taxon>
    </lineage>
</organism>
<dbReference type="PANTHER" id="PTHR35008:SF4">
    <property type="entry name" value="BLL4482 PROTEIN"/>
    <property type="match status" value="1"/>
</dbReference>
<dbReference type="InterPro" id="IPR051459">
    <property type="entry name" value="Cytochrome_c-type_DH"/>
</dbReference>
<keyword evidence="1 4" id="KW-0349">Heme</keyword>
<dbReference type="GO" id="GO:0009055">
    <property type="term" value="F:electron transfer activity"/>
    <property type="evidence" value="ECO:0007669"/>
    <property type="project" value="InterPro"/>
</dbReference>
<evidence type="ECO:0000313" key="6">
    <source>
        <dbReference type="EMBL" id="QDT05713.1"/>
    </source>
</evidence>
<sequence length="293" mass="31356">MPPGTDMAISHSTHFVRSLARQMFVCIPVLAIIFLAVPSDATEPDSPTTRSLPKGELGRVIELGREIVQNTANHPLSKPYVGNALHCTSCHLDAGTHPTAATFLGIATAYPAWSPRENRVVTLQDRALNCFMRSQNGTRPPVGSEVAVAVTAYITWLSTGQPIQQNADFPLGPRHVPPLADADVAAGGDTGRGGELYAEHCASCHNDDGLGGDDGPPVWGPRSYNDGAGLSRVPKLAAWLKVAMPLDDPYLSNQQALDIAAFVNRHDRPVFRLQEHLPAADKMGQYNGKSAAE</sequence>
<dbReference type="InterPro" id="IPR036909">
    <property type="entry name" value="Cyt_c-like_dom_sf"/>
</dbReference>
<evidence type="ECO:0000256" key="3">
    <source>
        <dbReference type="ARBA" id="ARBA00023004"/>
    </source>
</evidence>
<dbReference type="Gene3D" id="1.10.760.10">
    <property type="entry name" value="Cytochrome c-like domain"/>
    <property type="match status" value="2"/>
</dbReference>
<feature type="domain" description="Cytochrome c" evidence="5">
    <location>
        <begin position="188"/>
        <end position="267"/>
    </location>
</feature>
<protein>
    <submittedName>
        <fullName evidence="6">Cytochrome c</fullName>
    </submittedName>
</protein>
<keyword evidence="2 4" id="KW-0479">Metal-binding</keyword>
<evidence type="ECO:0000256" key="2">
    <source>
        <dbReference type="ARBA" id="ARBA00022723"/>
    </source>
</evidence>
<dbReference type="InterPro" id="IPR009056">
    <property type="entry name" value="Cyt_c-like_dom"/>
</dbReference>
<dbReference type="Pfam" id="PF21342">
    <property type="entry name" value="SoxA-TsdA_cyt-c"/>
    <property type="match status" value="1"/>
</dbReference>
<dbReference type="GO" id="GO:0046872">
    <property type="term" value="F:metal ion binding"/>
    <property type="evidence" value="ECO:0007669"/>
    <property type="project" value="UniProtKB-KW"/>
</dbReference>
<proteinExistence type="predicted"/>
<evidence type="ECO:0000313" key="7">
    <source>
        <dbReference type="Proteomes" id="UP000318538"/>
    </source>
</evidence>
<dbReference type="RefSeq" id="WP_145171978.1">
    <property type="nucleotide sequence ID" value="NZ_CP036525.1"/>
</dbReference>
<evidence type="ECO:0000256" key="1">
    <source>
        <dbReference type="ARBA" id="ARBA00022617"/>
    </source>
</evidence>
<dbReference type="KEGG" id="rlc:K227x_41160"/>
<keyword evidence="3 4" id="KW-0408">Iron</keyword>
<dbReference type="Proteomes" id="UP000318538">
    <property type="component" value="Chromosome"/>
</dbReference>